<evidence type="ECO:0000313" key="3">
    <source>
        <dbReference type="Proteomes" id="UP000287651"/>
    </source>
</evidence>
<dbReference type="InterPro" id="IPR029068">
    <property type="entry name" value="Glyas_Bleomycin-R_OHBP_Dase"/>
</dbReference>
<dbReference type="SUPFAM" id="SSF54593">
    <property type="entry name" value="Glyoxalase/Bleomycin resistance protein/Dihydroxybiphenyl dioxygenase"/>
    <property type="match status" value="1"/>
</dbReference>
<dbReference type="AlphaFoldDB" id="A0A426Y419"/>
<dbReference type="Gene3D" id="3.10.180.10">
    <property type="entry name" value="2,3-Dihydroxybiphenyl 1,2-Dioxygenase, domain 1"/>
    <property type="match status" value="1"/>
</dbReference>
<dbReference type="PROSITE" id="PS51819">
    <property type="entry name" value="VOC"/>
    <property type="match status" value="1"/>
</dbReference>
<dbReference type="Proteomes" id="UP000287651">
    <property type="component" value="Unassembled WGS sequence"/>
</dbReference>
<evidence type="ECO:0000259" key="1">
    <source>
        <dbReference type="PROSITE" id="PS51819"/>
    </source>
</evidence>
<comment type="caution">
    <text evidence="2">The sequence shown here is derived from an EMBL/GenBank/DDBJ whole genome shotgun (WGS) entry which is preliminary data.</text>
</comment>
<dbReference type="EMBL" id="AMZH03015171">
    <property type="protein sequence ID" value="RRT46474.1"/>
    <property type="molecule type" value="Genomic_DNA"/>
</dbReference>
<dbReference type="PANTHER" id="PTHR47802:SF1">
    <property type="entry name" value="GLYOXALASE FAMILY PROTEIN, EXPRESSED"/>
    <property type="match status" value="1"/>
</dbReference>
<reference evidence="2 3" key="1">
    <citation type="journal article" date="2014" name="Agronomy (Basel)">
        <title>A Draft Genome Sequence for Ensete ventricosum, the Drought-Tolerant Tree Against Hunger.</title>
        <authorList>
            <person name="Harrison J."/>
            <person name="Moore K.A."/>
            <person name="Paszkiewicz K."/>
            <person name="Jones T."/>
            <person name="Grant M."/>
            <person name="Ambacheew D."/>
            <person name="Muzemil S."/>
            <person name="Studholme D.J."/>
        </authorList>
    </citation>
    <scope>NUCLEOTIDE SEQUENCE [LARGE SCALE GENOMIC DNA]</scope>
</reference>
<accession>A0A426Y419</accession>
<feature type="domain" description="VOC" evidence="1">
    <location>
        <begin position="8"/>
        <end position="123"/>
    </location>
</feature>
<dbReference type="InterPro" id="IPR037523">
    <property type="entry name" value="VOC_core"/>
</dbReference>
<dbReference type="PANTHER" id="PTHR47802">
    <property type="entry name" value="GLYOXALASE FAMILY PROTEIN, EXPRESSED"/>
    <property type="match status" value="1"/>
</dbReference>
<name>A0A426Y419_ENSVE</name>
<evidence type="ECO:0000313" key="2">
    <source>
        <dbReference type="EMBL" id="RRT46474.1"/>
    </source>
</evidence>
<proteinExistence type="predicted"/>
<sequence>MAAAEGARLHHIARESPDVKRLAAFYQEVCNFHFQVLGFERIEAPKFGEFEVIWLRLPPSFSLHLIEKDPRSKLPEGPSAVADPSALPRGHHISFAVSNYEAFVQTLNVRPFLIFAPVLSLFF</sequence>
<gene>
    <name evidence="2" type="ORF">B296_00040413</name>
</gene>
<organism evidence="2 3">
    <name type="scientific">Ensete ventricosum</name>
    <name type="common">Abyssinian banana</name>
    <name type="synonym">Musa ensete</name>
    <dbReference type="NCBI Taxonomy" id="4639"/>
    <lineage>
        <taxon>Eukaryota</taxon>
        <taxon>Viridiplantae</taxon>
        <taxon>Streptophyta</taxon>
        <taxon>Embryophyta</taxon>
        <taxon>Tracheophyta</taxon>
        <taxon>Spermatophyta</taxon>
        <taxon>Magnoliopsida</taxon>
        <taxon>Liliopsida</taxon>
        <taxon>Zingiberales</taxon>
        <taxon>Musaceae</taxon>
        <taxon>Ensete</taxon>
    </lineage>
</organism>
<protein>
    <recommendedName>
        <fullName evidence="1">VOC domain-containing protein</fullName>
    </recommendedName>
</protein>